<dbReference type="InterPro" id="IPR000160">
    <property type="entry name" value="GGDEF_dom"/>
</dbReference>
<evidence type="ECO:0000313" key="3">
    <source>
        <dbReference type="EMBL" id="PWJ74745.1"/>
    </source>
</evidence>
<dbReference type="AlphaFoldDB" id="A0AB73T3D1"/>
<proteinExistence type="predicted"/>
<dbReference type="PROSITE" id="PS50887">
    <property type="entry name" value="GGDEF"/>
    <property type="match status" value="2"/>
</dbReference>
<gene>
    <name evidence="3" type="ORF">C7383_108175</name>
</gene>
<dbReference type="CDD" id="cd01949">
    <property type="entry name" value="GGDEF"/>
    <property type="match status" value="1"/>
</dbReference>
<dbReference type="InterPro" id="IPR001633">
    <property type="entry name" value="EAL_dom"/>
</dbReference>
<comment type="caution">
    <text evidence="3">The sequence shown here is derived from an EMBL/GenBank/DDBJ whole genome shotgun (WGS) entry which is preliminary data.</text>
</comment>
<dbReference type="CDD" id="cd01948">
    <property type="entry name" value="EAL"/>
    <property type="match status" value="1"/>
</dbReference>
<evidence type="ECO:0000259" key="1">
    <source>
        <dbReference type="PROSITE" id="PS50883"/>
    </source>
</evidence>
<dbReference type="InterPro" id="IPR050706">
    <property type="entry name" value="Cyclic-di-GMP_PDE-like"/>
</dbReference>
<dbReference type="SUPFAM" id="SSF55781">
    <property type="entry name" value="GAF domain-like"/>
    <property type="match status" value="1"/>
</dbReference>
<dbReference type="Gene3D" id="3.20.20.450">
    <property type="entry name" value="EAL domain"/>
    <property type="match status" value="1"/>
</dbReference>
<dbReference type="RefSeq" id="WP_109627474.1">
    <property type="nucleotide sequence ID" value="NZ_JANKBI010000006.1"/>
</dbReference>
<sequence length="789" mass="91479">MWDDRVCRGIDPLTKLWTEDAAKELIEDYSRDGKEYEGDVLYMIYLEGWENFKERASLETGNSVLRQVAFLLEKLYRRPDVTARAGENAFIVYELGCRSVKEASERAEELCAGLRRIRFFEDEKNGVNIRTGAVWCRGEIREYSTLVRAAGYAVKCAAEKGEYVKAIAESSFLEEPDAGSVEIGRIAPYDVFGGETDIEFITELTDMLFLCEDAAVGIEMSMERLCLYFQADRACVMELSTDRKYFETAYEYHTNNLRVKNDNLFRIPTFFVKAFSRNFDERGLYVCNSLTELEKENRVIAEREKVYGTKALMQSSVLEQGEFRGYISICDMKEERLWTKREITTFLMAGKLIAASILRVRSLEYSQHVTYRDLLTESWNKNKFIMEAAKKPRKQGMKRAVVTFDLKNFKVINQEFGYDMGNAVLIEISNLLGMFIEKDECYARIEADTFVLLFYYRETSELEARVGRLLNHVERLSARLGLVFSFICMAGICAEEDGSMEIQEMIECADMVRKSIKDYHKSSSSFFNREMQQRRDREKYIASRMKKALESGEFLVYYQPRVDIRTGEYISLEALARWQPPGEALIMPGEFIPLFEQNGFISELDMYVFEQVCREIQGWMRSGRKVYPVAVNLSRIHIREKHFLEHLESVCRKYGVPVDYIELELTESAFLDDPEVIMESAVKIKEKGFVLSMDDFGTGFSSLSMLKDIPVDIIKLDQSFFQKKMTEREKIIISYVIQMTRELQIEVVSEGIETEEHEQFLKEIGCDIAQGYLYARPAPLAVHEAKLWK</sequence>
<feature type="domain" description="GGDEF" evidence="2">
    <location>
        <begin position="397"/>
        <end position="529"/>
    </location>
</feature>
<dbReference type="GO" id="GO:0071111">
    <property type="term" value="F:cyclic-guanylate-specific phosphodiesterase activity"/>
    <property type="evidence" value="ECO:0007669"/>
    <property type="project" value="InterPro"/>
</dbReference>
<dbReference type="Pfam" id="PF00563">
    <property type="entry name" value="EAL"/>
    <property type="match status" value="1"/>
</dbReference>
<dbReference type="Gene3D" id="3.30.70.270">
    <property type="match status" value="2"/>
</dbReference>
<evidence type="ECO:0000259" key="2">
    <source>
        <dbReference type="PROSITE" id="PS50887"/>
    </source>
</evidence>
<evidence type="ECO:0000313" key="4">
    <source>
        <dbReference type="Proteomes" id="UP000245412"/>
    </source>
</evidence>
<dbReference type="SUPFAM" id="SSF141868">
    <property type="entry name" value="EAL domain-like"/>
    <property type="match status" value="1"/>
</dbReference>
<dbReference type="PANTHER" id="PTHR33121:SF70">
    <property type="entry name" value="SIGNALING PROTEIN YKOW"/>
    <property type="match status" value="1"/>
</dbReference>
<dbReference type="InterPro" id="IPR029787">
    <property type="entry name" value="Nucleotide_cyclase"/>
</dbReference>
<dbReference type="NCBIfam" id="TIGR00254">
    <property type="entry name" value="GGDEF"/>
    <property type="match status" value="1"/>
</dbReference>
<dbReference type="Proteomes" id="UP000245412">
    <property type="component" value="Unassembled WGS sequence"/>
</dbReference>
<dbReference type="InterPro" id="IPR035919">
    <property type="entry name" value="EAL_sf"/>
</dbReference>
<protein>
    <submittedName>
        <fullName evidence="3">Diguanylate cyclase (GGDEF)-like protein</fullName>
    </submittedName>
</protein>
<dbReference type="Gene3D" id="3.30.450.40">
    <property type="match status" value="1"/>
</dbReference>
<dbReference type="EMBL" id="QGGY01000008">
    <property type="protein sequence ID" value="PWJ74745.1"/>
    <property type="molecule type" value="Genomic_DNA"/>
</dbReference>
<dbReference type="InterPro" id="IPR043128">
    <property type="entry name" value="Rev_trsase/Diguanyl_cyclase"/>
</dbReference>
<reference evidence="3 4" key="1">
    <citation type="submission" date="2018-05" db="EMBL/GenBank/DDBJ databases">
        <authorList>
            <person name="Goeker M."/>
            <person name="Huntemann M."/>
            <person name="Clum A."/>
            <person name="Pillay M."/>
            <person name="Palaniappan K."/>
            <person name="Varghese N."/>
            <person name="Mikhailova N."/>
            <person name="Stamatis D."/>
            <person name="Reddy T."/>
            <person name="Daum C."/>
            <person name="Shapiro N."/>
            <person name="Ivanova N."/>
            <person name="Kyrpides N."/>
            <person name="Woyke T."/>
        </authorList>
    </citation>
    <scope>NUCLEOTIDE SEQUENCE [LARGE SCALE GENOMIC DNA]</scope>
    <source>
        <strain evidence="3 4">DSM 26524</strain>
    </source>
</reference>
<organism evidence="3 4">
    <name type="scientific">Murimonas intestini</name>
    <dbReference type="NCBI Taxonomy" id="1337051"/>
    <lineage>
        <taxon>Bacteria</taxon>
        <taxon>Bacillati</taxon>
        <taxon>Bacillota</taxon>
        <taxon>Clostridia</taxon>
        <taxon>Lachnospirales</taxon>
        <taxon>Lachnospiraceae</taxon>
        <taxon>Murimonas</taxon>
    </lineage>
</organism>
<dbReference type="PANTHER" id="PTHR33121">
    <property type="entry name" value="CYCLIC DI-GMP PHOSPHODIESTERASE PDEF"/>
    <property type="match status" value="1"/>
</dbReference>
<dbReference type="Pfam" id="PF00990">
    <property type="entry name" value="GGDEF"/>
    <property type="match status" value="2"/>
</dbReference>
<accession>A0AB73T3D1</accession>
<feature type="domain" description="GGDEF" evidence="2">
    <location>
        <begin position="37"/>
        <end position="170"/>
    </location>
</feature>
<dbReference type="SUPFAM" id="SSF55073">
    <property type="entry name" value="Nucleotide cyclase"/>
    <property type="match status" value="2"/>
</dbReference>
<name>A0AB73T3D1_9FIRM</name>
<dbReference type="InterPro" id="IPR029016">
    <property type="entry name" value="GAF-like_dom_sf"/>
</dbReference>
<dbReference type="PROSITE" id="PS50883">
    <property type="entry name" value="EAL"/>
    <property type="match status" value="1"/>
</dbReference>
<dbReference type="SMART" id="SM00267">
    <property type="entry name" value="GGDEF"/>
    <property type="match status" value="1"/>
</dbReference>
<feature type="domain" description="EAL" evidence="1">
    <location>
        <begin position="538"/>
        <end position="789"/>
    </location>
</feature>
<keyword evidence="4" id="KW-1185">Reference proteome</keyword>
<dbReference type="SMART" id="SM00052">
    <property type="entry name" value="EAL"/>
    <property type="match status" value="1"/>
</dbReference>